<dbReference type="Gene3D" id="3.40.1090.10">
    <property type="entry name" value="Cytosolic phospholipase A2 catalytic domain"/>
    <property type="match status" value="2"/>
</dbReference>
<feature type="domain" description="PNPLA" evidence="3">
    <location>
        <begin position="5"/>
        <end position="198"/>
    </location>
</feature>
<dbReference type="InterPro" id="IPR002641">
    <property type="entry name" value="PNPLA_dom"/>
</dbReference>
<feature type="active site" description="Nucleophile" evidence="2">
    <location>
        <position position="38"/>
    </location>
</feature>
<reference evidence="4 5" key="1">
    <citation type="submission" date="2019-03" db="EMBL/GenBank/DDBJ databases">
        <title>Genomic Encyclopedia of Type Strains, Phase IV (KMG-IV): sequencing the most valuable type-strain genomes for metagenomic binning, comparative biology and taxonomic classification.</title>
        <authorList>
            <person name="Goeker M."/>
        </authorList>
    </citation>
    <scope>NUCLEOTIDE SEQUENCE [LARGE SCALE GENOMIC DNA]</scope>
    <source>
        <strain evidence="4 5">DSM 46831</strain>
    </source>
</reference>
<protein>
    <submittedName>
        <fullName evidence="4">NTE family protein</fullName>
    </submittedName>
</protein>
<evidence type="ECO:0000256" key="2">
    <source>
        <dbReference type="PROSITE-ProRule" id="PRU01161"/>
    </source>
</evidence>
<proteinExistence type="predicted"/>
<feature type="short sequence motif" description="DGA/G" evidence="2">
    <location>
        <begin position="185"/>
        <end position="187"/>
    </location>
</feature>
<dbReference type="GO" id="GO:0016787">
    <property type="term" value="F:hydrolase activity"/>
    <property type="evidence" value="ECO:0007669"/>
    <property type="project" value="UniProtKB-UniRule"/>
</dbReference>
<dbReference type="GO" id="GO:0016042">
    <property type="term" value="P:lipid catabolic process"/>
    <property type="evidence" value="ECO:0007669"/>
    <property type="project" value="UniProtKB-UniRule"/>
</dbReference>
<dbReference type="Proteomes" id="UP000294746">
    <property type="component" value="Unassembled WGS sequence"/>
</dbReference>
<dbReference type="InterPro" id="IPR052580">
    <property type="entry name" value="Lipid_Hydrolase"/>
</dbReference>
<dbReference type="PANTHER" id="PTHR46394">
    <property type="entry name" value="ANNEXIN"/>
    <property type="match status" value="1"/>
</dbReference>
<dbReference type="AlphaFoldDB" id="A0A4R2S2P9"/>
<dbReference type="InterPro" id="IPR016035">
    <property type="entry name" value="Acyl_Trfase/lysoPLipase"/>
</dbReference>
<evidence type="ECO:0000256" key="1">
    <source>
        <dbReference type="ARBA" id="ARBA00023098"/>
    </source>
</evidence>
<feature type="active site" description="Proton acceptor" evidence="2">
    <location>
        <position position="185"/>
    </location>
</feature>
<feature type="short sequence motif" description="GXGXXG" evidence="2">
    <location>
        <begin position="9"/>
        <end position="14"/>
    </location>
</feature>
<dbReference type="SUPFAM" id="SSF52151">
    <property type="entry name" value="FabD/lysophospholipase-like"/>
    <property type="match status" value="1"/>
</dbReference>
<feature type="short sequence motif" description="GXSXG" evidence="2">
    <location>
        <begin position="36"/>
        <end position="40"/>
    </location>
</feature>
<dbReference type="PROSITE" id="PS51635">
    <property type="entry name" value="PNPLA"/>
    <property type="match status" value="1"/>
</dbReference>
<accession>A0A4R2S2P9</accession>
<evidence type="ECO:0000313" key="5">
    <source>
        <dbReference type="Proteomes" id="UP000294746"/>
    </source>
</evidence>
<name>A0A4R2S2P9_9BACL</name>
<comment type="caution">
    <text evidence="4">The sequence shown here is derived from an EMBL/GenBank/DDBJ whole genome shotgun (WGS) entry which is preliminary data.</text>
</comment>
<dbReference type="EMBL" id="SLXV01000001">
    <property type="protein sequence ID" value="TCP70613.1"/>
    <property type="molecule type" value="Genomic_DNA"/>
</dbReference>
<gene>
    <name evidence="4" type="ORF">EDD57_10155</name>
</gene>
<organism evidence="4 5">
    <name type="scientific">Baia soyae</name>
    <dbReference type="NCBI Taxonomy" id="1544746"/>
    <lineage>
        <taxon>Bacteria</taxon>
        <taxon>Bacillati</taxon>
        <taxon>Bacillota</taxon>
        <taxon>Bacilli</taxon>
        <taxon>Bacillales</taxon>
        <taxon>Thermoactinomycetaceae</taxon>
        <taxon>Baia</taxon>
    </lineage>
</organism>
<keyword evidence="5" id="KW-1185">Reference proteome</keyword>
<dbReference type="OrthoDB" id="9770965at2"/>
<dbReference type="CDD" id="cd07207">
    <property type="entry name" value="Pat_ExoU_VipD_like"/>
    <property type="match status" value="1"/>
</dbReference>
<dbReference type="PANTHER" id="PTHR46394:SF1">
    <property type="entry name" value="PNPLA DOMAIN-CONTAINING PROTEIN"/>
    <property type="match status" value="1"/>
</dbReference>
<keyword evidence="2" id="KW-0378">Hydrolase</keyword>
<sequence length="325" mass="35989">MWADAVFEGGGVKGIGLVGALTVAEKEGYKWKNVAGTSAGSMIAALTAAGYTAEELYGLLLDLDFTSFLPKTIYHRIPYVGPALRMWIKKGIYSGDALEHWLECRLAEKGVRTFGDLQDVGLKIIASDITQKMLMILPDDLASYGHDPATFSVAKAVRMSCSIPFFFDPVMLYHSPSGKYSCIVDGGVLSNFPIWIFDSDCPRWPTFGFDLNNPTKEKKGSVAEVPGPLNMFLSLFYTMMDAYDNRYIRSKDQIRTISVPTLGVKITDFSLSKEKKDTLYQSGMKAGEAFFEGWTFDSYLQARGKSRSTQINFGKNDEPPLQKGS</sequence>
<keyword evidence="1 2" id="KW-0443">Lipid metabolism</keyword>
<keyword evidence="2" id="KW-0442">Lipid degradation</keyword>
<evidence type="ECO:0000259" key="3">
    <source>
        <dbReference type="PROSITE" id="PS51635"/>
    </source>
</evidence>
<dbReference type="RefSeq" id="WP_131847180.1">
    <property type="nucleotide sequence ID" value="NZ_SLXV01000001.1"/>
</dbReference>
<dbReference type="Pfam" id="PF01734">
    <property type="entry name" value="Patatin"/>
    <property type="match status" value="1"/>
</dbReference>
<evidence type="ECO:0000313" key="4">
    <source>
        <dbReference type="EMBL" id="TCP70613.1"/>
    </source>
</evidence>